<evidence type="ECO:0000313" key="2">
    <source>
        <dbReference type="Proteomes" id="UP001500752"/>
    </source>
</evidence>
<dbReference type="Gene3D" id="2.130.10.10">
    <property type="entry name" value="YVTN repeat-like/Quinoprotein amine dehydrogenase"/>
    <property type="match status" value="1"/>
</dbReference>
<comment type="caution">
    <text evidence="1">The sequence shown here is derived from an EMBL/GenBank/DDBJ whole genome shotgun (WGS) entry which is preliminary data.</text>
</comment>
<reference evidence="2" key="1">
    <citation type="journal article" date="2019" name="Int. J. Syst. Evol. Microbiol.">
        <title>The Global Catalogue of Microorganisms (GCM) 10K type strain sequencing project: providing services to taxonomists for standard genome sequencing and annotation.</title>
        <authorList>
            <consortium name="The Broad Institute Genomics Platform"/>
            <consortium name="The Broad Institute Genome Sequencing Center for Infectious Disease"/>
            <person name="Wu L."/>
            <person name="Ma J."/>
        </authorList>
    </citation>
    <scope>NUCLEOTIDE SEQUENCE [LARGE SCALE GENOMIC DNA]</scope>
    <source>
        <strain evidence="2">JCM 30742</strain>
    </source>
</reference>
<evidence type="ECO:0000313" key="1">
    <source>
        <dbReference type="EMBL" id="GAA3676135.1"/>
    </source>
</evidence>
<dbReference type="NCBIfam" id="NF038015">
    <property type="entry name" value="AztD"/>
    <property type="match status" value="1"/>
</dbReference>
<proteinExistence type="predicted"/>
<dbReference type="InterPro" id="IPR047697">
    <property type="entry name" value="AztD-like"/>
</dbReference>
<protein>
    <submittedName>
        <fullName evidence="1">Zinc metallochaperone AztD</fullName>
    </submittedName>
</protein>
<keyword evidence="2" id="KW-1185">Reference proteome</keyword>
<dbReference type="RefSeq" id="WP_345149380.1">
    <property type="nucleotide sequence ID" value="NZ_BAABEO010000008.1"/>
</dbReference>
<sequence>MNTPKRTLTNVLLRREISSAELRQDTPKRAALAAALLVPGLALTACTPAGASAGDTSAAAASAPEAAAPTQEASRAHPRLAMTYDGGVMVFDAAAGEVVLDEPLAGFNRVNPAGDGRHVLVSTATGFRVLDTGAWSEPHGDHSHHYTSAPSLTEAVFPATTPGHAVVHGGTTALFDDGTGTVQLFDPRELSGLAEGLPQTTSYVSEHAHHGVALQLQDGSLLVTEGDSESRNGIKVLSAPAADGSRTEIAHSDDCPGVHGEAALAGETIVVGCEDGLLAYRDARITKIDAPDEYARIGNQAGSVESAVVLGDYKTDPDAELERPTRISLTDTATGTMKLVELGASYTFRSLGRGPSGEALVLATDGTLRVIDPKTAKQAASIEVMDAWEEPLEWQQPRPALYVQGTTAYVTEPATNQLHTIDLVGGRVLGSTELPHTPNEFTGIPG</sequence>
<dbReference type="InterPro" id="IPR011044">
    <property type="entry name" value="Quino_amine_DH_bsu"/>
</dbReference>
<dbReference type="SUPFAM" id="SSF50969">
    <property type="entry name" value="YVTN repeat-like/Quinoprotein amine dehydrogenase"/>
    <property type="match status" value="1"/>
</dbReference>
<dbReference type="InterPro" id="IPR015943">
    <property type="entry name" value="WD40/YVTN_repeat-like_dom_sf"/>
</dbReference>
<dbReference type="EMBL" id="BAABEO010000008">
    <property type="protein sequence ID" value="GAA3676135.1"/>
    <property type="molecule type" value="Genomic_DNA"/>
</dbReference>
<dbReference type="Proteomes" id="UP001500752">
    <property type="component" value="Unassembled WGS sequence"/>
</dbReference>
<name>A0ABP7C4J2_9MICC</name>
<organism evidence="1 2">
    <name type="scientific">Arthrobacter ginkgonis</name>
    <dbReference type="NCBI Taxonomy" id="1630594"/>
    <lineage>
        <taxon>Bacteria</taxon>
        <taxon>Bacillati</taxon>
        <taxon>Actinomycetota</taxon>
        <taxon>Actinomycetes</taxon>
        <taxon>Micrococcales</taxon>
        <taxon>Micrococcaceae</taxon>
        <taxon>Arthrobacter</taxon>
    </lineage>
</organism>
<accession>A0ABP7C4J2</accession>
<gene>
    <name evidence="1" type="primary">aztD</name>
    <name evidence="1" type="ORF">GCM10023081_13130</name>
</gene>